<dbReference type="STRING" id="649638.Trad_1251"/>
<evidence type="ECO:0000259" key="1">
    <source>
        <dbReference type="Pfam" id="PF00801"/>
    </source>
</evidence>
<dbReference type="Gene3D" id="2.130.10.80">
    <property type="entry name" value="Galactose oxidase/kelch, beta-propeller"/>
    <property type="match status" value="1"/>
</dbReference>
<dbReference type="PROSITE" id="PS51257">
    <property type="entry name" value="PROKAR_LIPOPROTEIN"/>
    <property type="match status" value="1"/>
</dbReference>
<accession>D7CWH5</accession>
<keyword evidence="3" id="KW-1185">Reference proteome</keyword>
<dbReference type="InterPro" id="IPR015915">
    <property type="entry name" value="Kelch-typ_b-propeller"/>
</dbReference>
<dbReference type="Pfam" id="PF24681">
    <property type="entry name" value="Kelch_KLHDC2_KLHL20_DRC7"/>
    <property type="match status" value="1"/>
</dbReference>
<dbReference type="Proteomes" id="UP000000379">
    <property type="component" value="Chromosome"/>
</dbReference>
<dbReference type="InterPro" id="IPR011043">
    <property type="entry name" value="Gal_Oxase/kelch_b-propeller"/>
</dbReference>
<dbReference type="Pfam" id="PF00801">
    <property type="entry name" value="PKD"/>
    <property type="match status" value="1"/>
</dbReference>
<gene>
    <name evidence="2" type="ordered locus">Trad_1251</name>
</gene>
<dbReference type="InterPro" id="IPR006652">
    <property type="entry name" value="Kelch_1"/>
</dbReference>
<proteinExistence type="predicted"/>
<reference evidence="2 3" key="2">
    <citation type="journal article" date="2011" name="Stand. Genomic Sci.">
        <title>Complete genome sequence of Truepera radiovictrix type strain (RQ-24).</title>
        <authorList>
            <person name="Ivanova N."/>
            <person name="Rohde C."/>
            <person name="Munk C."/>
            <person name="Nolan M."/>
            <person name="Lucas S."/>
            <person name="Del Rio T.G."/>
            <person name="Tice H."/>
            <person name="Deshpande S."/>
            <person name="Cheng J.F."/>
            <person name="Tapia R."/>
            <person name="Han C."/>
            <person name="Goodwin L."/>
            <person name="Pitluck S."/>
            <person name="Liolios K."/>
            <person name="Mavromatis K."/>
            <person name="Mikhailova N."/>
            <person name="Pati A."/>
            <person name="Chen A."/>
            <person name="Palaniappan K."/>
            <person name="Land M."/>
            <person name="Hauser L."/>
            <person name="Chang Y.J."/>
            <person name="Jeffries C.D."/>
            <person name="Brambilla E."/>
            <person name="Rohde M."/>
            <person name="Goker M."/>
            <person name="Tindall B.J."/>
            <person name="Woyke T."/>
            <person name="Bristow J."/>
            <person name="Eisen J.A."/>
            <person name="Markowitz V."/>
            <person name="Hugenholtz P."/>
            <person name="Kyrpides N.C."/>
            <person name="Klenk H.P."/>
            <person name="Lapidus A."/>
        </authorList>
    </citation>
    <scope>NUCLEOTIDE SEQUENCE [LARGE SCALE GENOMIC DNA]</scope>
    <source>
        <strain evidence="3">DSM 17093 / CIP 108686 / LMG 22925 / RQ-24</strain>
    </source>
</reference>
<dbReference type="PANTHER" id="PTHR46773">
    <property type="match status" value="1"/>
</dbReference>
<dbReference type="EMBL" id="CP002049">
    <property type="protein sequence ID" value="ADI14374.1"/>
    <property type="molecule type" value="Genomic_DNA"/>
</dbReference>
<dbReference type="AlphaFoldDB" id="D7CWH5"/>
<protein>
    <submittedName>
        <fullName evidence="2">Kelch repeat-containing protein</fullName>
    </submittedName>
</protein>
<evidence type="ECO:0000313" key="3">
    <source>
        <dbReference type="Proteomes" id="UP000000379"/>
    </source>
</evidence>
<name>D7CWH5_TRURR</name>
<dbReference type="SUPFAM" id="SSF50965">
    <property type="entry name" value="Galactose oxidase, central domain"/>
    <property type="match status" value="1"/>
</dbReference>
<dbReference type="eggNOG" id="COG3055">
    <property type="taxonomic scope" value="Bacteria"/>
</dbReference>
<dbReference type="InterPro" id="IPR037293">
    <property type="entry name" value="Gal_Oxidase_central_sf"/>
</dbReference>
<dbReference type="HOGENOM" id="CLU_609617_0_0_0"/>
<dbReference type="InterPro" id="IPR000601">
    <property type="entry name" value="PKD_dom"/>
</dbReference>
<dbReference type="SMART" id="SM00612">
    <property type="entry name" value="Kelch"/>
    <property type="match status" value="5"/>
</dbReference>
<sequence>MLRRTDVKKLGFSLSALTLLGVLGACERDARPPVDPPAGLTIETLDAAPLSATAGEPVTFSWRVRGADASALRCTLDVTGDGAPDYTFEGEACLSGSQEHTYAAPGTFSPTLRVAAGGESTSRSGPSVTVTGASGNFTTLTWSPAAPQPIGVAEAQGRALNGKLYVFGGFDKEKRCCTPTDRAQVYDPETDTWTPLAPLPPMNNTGHGGVTHAGMATDGTDFFFAGGYTANNSGTGQIFGTKEVWRYNVAEDSYTRLPDLPVERSAGQLEYLDGRLHYFGGSNLARTQDTPEHFVLDLAGGAQSWTEAAPLPNPRNHMGSAVLGGRIYAVAGQHDHDHNLVTQNDVHAYDPETDTWETLAPLPKAVSHISNSTFAMGGRIIVVGGEIAHLKPITDVFAYDPETDTWTSLTDLPHALQSAVADEINGEIFLTGGSGGGWRAETYRATPQD</sequence>
<dbReference type="Gene3D" id="2.120.10.80">
    <property type="entry name" value="Kelch-type beta propeller"/>
    <property type="match status" value="1"/>
</dbReference>
<organism evidence="2 3">
    <name type="scientific">Truepera radiovictrix (strain DSM 17093 / CIP 108686 / LMG 22925 / RQ-24)</name>
    <dbReference type="NCBI Taxonomy" id="649638"/>
    <lineage>
        <taxon>Bacteria</taxon>
        <taxon>Thermotogati</taxon>
        <taxon>Deinococcota</taxon>
        <taxon>Deinococci</taxon>
        <taxon>Trueperales</taxon>
        <taxon>Trueperaceae</taxon>
        <taxon>Truepera</taxon>
    </lineage>
</organism>
<dbReference type="PANTHER" id="PTHR46773:SF5">
    <property type="entry name" value="OS04G0487100 PROTEIN"/>
    <property type="match status" value="1"/>
</dbReference>
<dbReference type="KEGG" id="tra:Trad_1251"/>
<dbReference type="RefSeq" id="WP_013177744.1">
    <property type="nucleotide sequence ID" value="NC_014221.1"/>
</dbReference>
<reference evidence="3" key="1">
    <citation type="submission" date="2010-05" db="EMBL/GenBank/DDBJ databases">
        <title>The complete genome of Truepera radiovictris DSM 17093.</title>
        <authorList>
            <consortium name="US DOE Joint Genome Institute (JGI-PGF)"/>
            <person name="Lucas S."/>
            <person name="Copeland A."/>
            <person name="Lapidus A."/>
            <person name="Glavina del Rio T."/>
            <person name="Dalin E."/>
            <person name="Tice H."/>
            <person name="Bruce D."/>
            <person name="Goodwin L."/>
            <person name="Pitluck S."/>
            <person name="Kyrpides N."/>
            <person name="Mavromatis K."/>
            <person name="Ovchinnikova G."/>
            <person name="Munk A.C."/>
            <person name="Detter J.C."/>
            <person name="Han C."/>
            <person name="Tapia R."/>
            <person name="Land M."/>
            <person name="Hauser L."/>
            <person name="Markowitz V."/>
            <person name="Cheng J.-F."/>
            <person name="Hugenholtz P."/>
            <person name="Woyke T."/>
            <person name="Wu D."/>
            <person name="Tindall B."/>
            <person name="Pomrenke H.G."/>
            <person name="Brambilla E."/>
            <person name="Klenk H.-P."/>
            <person name="Eisen J.A."/>
        </authorList>
    </citation>
    <scope>NUCLEOTIDE SEQUENCE [LARGE SCALE GENOMIC DNA]</scope>
    <source>
        <strain evidence="3">DSM 17093 / CIP 108686 / LMG 22925 / RQ-24</strain>
    </source>
</reference>
<dbReference type="InterPro" id="IPR035986">
    <property type="entry name" value="PKD_dom_sf"/>
</dbReference>
<dbReference type="InterPro" id="IPR053256">
    <property type="entry name" value="Kelch_repeat-containing"/>
</dbReference>
<evidence type="ECO:0000313" key="2">
    <source>
        <dbReference type="EMBL" id="ADI14374.1"/>
    </source>
</evidence>
<feature type="domain" description="PKD" evidence="1">
    <location>
        <begin position="45"/>
        <end position="123"/>
    </location>
</feature>
<dbReference type="CDD" id="cd00146">
    <property type="entry name" value="PKD"/>
    <property type="match status" value="1"/>
</dbReference>
<dbReference type="Pfam" id="PF01344">
    <property type="entry name" value="Kelch_1"/>
    <property type="match status" value="1"/>
</dbReference>
<dbReference type="SUPFAM" id="SSF49299">
    <property type="entry name" value="PKD domain"/>
    <property type="match status" value="1"/>
</dbReference>